<dbReference type="EMBL" id="JBBKAJ010000022">
    <property type="protein sequence ID" value="MEJ8634752.1"/>
    <property type="molecule type" value="Genomic_DNA"/>
</dbReference>
<gene>
    <name evidence="1" type="ORF">WKI67_15260</name>
</gene>
<evidence type="ECO:0000313" key="1">
    <source>
        <dbReference type="EMBL" id="MEJ8634752.1"/>
    </source>
</evidence>
<organism evidence="1 2">
    <name type="scientific">Streptomyces achmelvichensis</name>
    <dbReference type="NCBI Taxonomy" id="3134111"/>
    <lineage>
        <taxon>Bacteria</taxon>
        <taxon>Bacillati</taxon>
        <taxon>Actinomycetota</taxon>
        <taxon>Actinomycetes</taxon>
        <taxon>Kitasatosporales</taxon>
        <taxon>Streptomycetaceae</taxon>
        <taxon>Streptomyces</taxon>
    </lineage>
</organism>
<accession>A0ACC6PUZ5</accession>
<comment type="caution">
    <text evidence="1">The sequence shown here is derived from an EMBL/GenBank/DDBJ whole genome shotgun (WGS) entry which is preliminary data.</text>
</comment>
<evidence type="ECO:0000313" key="2">
    <source>
        <dbReference type="Proteomes" id="UP001377168"/>
    </source>
</evidence>
<keyword evidence="2" id="KW-1185">Reference proteome</keyword>
<sequence length="1106" mass="115981">MTDGEFAGRIALVTGGAGSVGRVVVERLAERGATVLLNCFHSYDSAKEQARALVGRGLDVRVVRASVARPAQVERMFAEIGDEHGRLDILVNNAAAGSFVPFDEITEELLDRTYTTNVKGPLWCARYARPLLAASGGRGGAIVNVSSLGAATTPANYLPVGVSKAALEALTRYLAAELAEDRIRVNAASCGLIDNPVGQMFPAFADVRANTVAATPLARLGRPEDLAEVVLFLSSERSGWVTGQTVLADGGLTLLRSAMSPTREPAEEASTSETVSPTADSAKVSAVQGSSDTVTAGEASLSPAEAPAGRVASRTAADPTPARRAATTRPTTVPELDDEEFLPAGETAVCGDVLLPDATAPADSAGPSDAADVSDPADPADPADLADLADLADDPIAVVGMGMAIPGASSPEEFWRLLIDGAELFVDAPADRWDIARFHHDDRRAPDKTYQRRSGFITGFQPHEKLRAEGLANAGLDHTALWLRHSLHQALDGVRRTSADRFSFCVGYTPDGSQHLEEAFVLRSALDTLAEDGDDALDGPVGDALRRRFSRGDDPSAAYLPHRVGQDAMDGILPSGTRLHMVDTACSSSLYAMDLGVRDLLSGQSDIAVCGGSFALAPSGSILFAKLNGLSAGGAVRALDAGADGALFSDGAGLVVLKRLSRARADGDQVLGIVSAIGLSADGRGKAIYAPAPAGQELAVERAFGRSGLGPDDVDWIVAHATGTPAGDEAEFTSLAQRYSGSRTTLVTSNKSLVGHCGWAAGVVSVIHTLLALRHDTIPAQYRFERLPDALAGQGDGLTVPEQPVPWPADAHRPRRAAVSGFGFGGTNAHMIISEDHRSTRSGHPAALPAPLGEDLVVVGWSSQMPGSPEADEVAAWAMGGSGDDFEPSFGPAYPVPPFQELRMPPPTARTTDRTQLMMVRCMQRLDERVRELCLRHHRTTGVVVGHTGATRNALLYKTRAYLDEIGHAVAGAGEPATTAKFLQRLEERATGLIAAPTEDSFPGEMPNVIAARLSNYFDLRGLNITVDAGEASLLEAFDVAGSYLDFQEIDVALVAGVNGTALPGWNDTAGRRAAEGAFLFVVTRRSLAEEAGLPVLAVMERSVAA</sequence>
<protein>
    <submittedName>
        <fullName evidence="1">SDR family oxidoreductase</fullName>
    </submittedName>
</protein>
<reference evidence="1" key="1">
    <citation type="submission" date="2024-03" db="EMBL/GenBank/DDBJ databases">
        <title>Novel Streptomyces species of biotechnological and ecological value are a feature of Machair soil.</title>
        <authorList>
            <person name="Prole J.R."/>
            <person name="Goodfellow M."/>
            <person name="Allenby N."/>
            <person name="Ward A.C."/>
        </authorList>
    </citation>
    <scope>NUCLEOTIDE SEQUENCE</scope>
    <source>
        <strain evidence="1">MS2.AVA.5</strain>
    </source>
</reference>
<proteinExistence type="predicted"/>
<name>A0ACC6PUZ5_9ACTN</name>
<dbReference type="Proteomes" id="UP001377168">
    <property type="component" value="Unassembled WGS sequence"/>
</dbReference>